<sequence>MNVYFDLNIFDRIEKKCNLPEQEKIIYSELESLIVEEQITVPYSNAHLNDLFRGYQKNPNFIEGHLKNIERLTKNLCICQYWNQKQAVWHFREIFEFFEEKKSDWEFEPETFEELFTQSGLPNLLLPYKFVKLDESWKQAYNYDPMFKLMFPKSKKENTVYAVMEDIYEFQKRLKPDYSLYKKYKSHLGKSINKLKNSREYLNSIKQNFNELPKHLDIFELSELHVPKNKYVKNEAYSKILDVFYKYDLKGYKTDANYNNMFDDSLHTFYAAHCDYFVTNDDRCKYKAEKTYERLKINTIVIKADDYMIIKNFNG</sequence>
<dbReference type="Proteomes" id="UP000321621">
    <property type="component" value="Unassembled WGS sequence"/>
</dbReference>
<dbReference type="RefSeq" id="WP_119645481.1">
    <property type="nucleotide sequence ID" value="NZ_QXFI01000005.1"/>
</dbReference>
<name>A0A3A1NM18_9FLAO</name>
<organism evidence="1 3">
    <name type="scientific">Flagellimonas pelagia</name>
    <dbReference type="NCBI Taxonomy" id="2306998"/>
    <lineage>
        <taxon>Bacteria</taxon>
        <taxon>Pseudomonadati</taxon>
        <taxon>Bacteroidota</taxon>
        <taxon>Flavobacteriia</taxon>
        <taxon>Flavobacteriales</taxon>
        <taxon>Flavobacteriaceae</taxon>
        <taxon>Flagellimonas</taxon>
    </lineage>
</organism>
<dbReference type="AlphaFoldDB" id="A0A3A1NM18"/>
<evidence type="ECO:0000313" key="1">
    <source>
        <dbReference type="EMBL" id="RIV47534.1"/>
    </source>
</evidence>
<keyword evidence="4" id="KW-1185">Reference proteome</keyword>
<evidence type="ECO:0000313" key="4">
    <source>
        <dbReference type="Proteomes" id="UP000321621"/>
    </source>
</evidence>
<proteinExistence type="predicted"/>
<reference evidence="1 3" key="1">
    <citation type="submission" date="2018-08" db="EMBL/GenBank/DDBJ databases">
        <title>Proposal of Muricauda 72 sp.nov. and Muricauda NH166 sp.nov., isolated from seawater.</title>
        <authorList>
            <person name="Cheng H."/>
            <person name="Wu Y.-H."/>
            <person name="Guo L.-L."/>
            <person name="Xu X.-W."/>
        </authorList>
    </citation>
    <scope>NUCLEOTIDE SEQUENCE [LARGE SCALE GENOMIC DNA]</scope>
    <source>
        <strain evidence="1 3">72</strain>
    </source>
</reference>
<reference evidence="2 4" key="2">
    <citation type="submission" date="2019-07" db="EMBL/GenBank/DDBJ databases">
        <title>Draft genome of two Muricauda strains isolated from deep sea.</title>
        <authorList>
            <person name="Sun C."/>
        </authorList>
    </citation>
    <scope>NUCLEOTIDE SEQUENCE [LARGE SCALE GENOMIC DNA]</scope>
    <source>
        <strain evidence="2 4">72</strain>
    </source>
</reference>
<gene>
    <name evidence="1" type="ORF">D2V05_00075</name>
    <name evidence="2" type="ORF">FQ017_00070</name>
</gene>
<protein>
    <recommendedName>
        <fullName evidence="5">PIN domain-containing protein</fullName>
    </recommendedName>
</protein>
<evidence type="ECO:0008006" key="5">
    <source>
        <dbReference type="Google" id="ProtNLM"/>
    </source>
</evidence>
<dbReference type="Proteomes" id="UP000266691">
    <property type="component" value="Unassembled WGS sequence"/>
</dbReference>
<comment type="caution">
    <text evidence="1">The sequence shown here is derived from an EMBL/GenBank/DDBJ whole genome shotgun (WGS) entry which is preliminary data.</text>
</comment>
<accession>A0A3A1NM18</accession>
<dbReference type="EMBL" id="VNWK01000005">
    <property type="protein sequence ID" value="TXK01623.1"/>
    <property type="molecule type" value="Genomic_DNA"/>
</dbReference>
<evidence type="ECO:0000313" key="2">
    <source>
        <dbReference type="EMBL" id="TXK01623.1"/>
    </source>
</evidence>
<evidence type="ECO:0000313" key="3">
    <source>
        <dbReference type="Proteomes" id="UP000266691"/>
    </source>
</evidence>
<dbReference type="EMBL" id="QXFI01000005">
    <property type="protein sequence ID" value="RIV47534.1"/>
    <property type="molecule type" value="Genomic_DNA"/>
</dbReference>
<dbReference type="OrthoDB" id="1413206at2"/>